<dbReference type="Proteomes" id="UP000031521">
    <property type="component" value="Chromosome"/>
</dbReference>
<dbReference type="PRINTS" id="PR00080">
    <property type="entry name" value="SDRFAMILY"/>
</dbReference>
<dbReference type="InterPro" id="IPR002347">
    <property type="entry name" value="SDR_fam"/>
</dbReference>
<organism evidence="4 5">
    <name type="scientific">Celeribacter indicus</name>
    <dbReference type="NCBI Taxonomy" id="1208324"/>
    <lineage>
        <taxon>Bacteria</taxon>
        <taxon>Pseudomonadati</taxon>
        <taxon>Pseudomonadota</taxon>
        <taxon>Alphaproteobacteria</taxon>
        <taxon>Rhodobacterales</taxon>
        <taxon>Roseobacteraceae</taxon>
        <taxon>Celeribacter</taxon>
    </lineage>
</organism>
<dbReference type="GO" id="GO:0016491">
    <property type="term" value="F:oxidoreductase activity"/>
    <property type="evidence" value="ECO:0007669"/>
    <property type="project" value="UniProtKB-KW"/>
</dbReference>
<evidence type="ECO:0000313" key="5">
    <source>
        <dbReference type="Proteomes" id="UP000031521"/>
    </source>
</evidence>
<dbReference type="PANTHER" id="PTHR43477:SF1">
    <property type="entry name" value="DIHYDROANTICAPSIN 7-DEHYDROGENASE"/>
    <property type="match status" value="1"/>
</dbReference>
<proteinExistence type="inferred from homology"/>
<name>A0A0B5DQM4_9RHOB</name>
<dbReference type="SMART" id="SM00822">
    <property type="entry name" value="PKS_KR"/>
    <property type="match status" value="1"/>
</dbReference>
<reference evidence="4 5" key="1">
    <citation type="journal article" date="2014" name="Int. J. Syst. Evol. Microbiol.">
        <title>Celeribacter indicus sp. nov., a polycyclic aromatic hydrocarbon-degrading bacterium from deep-sea sediment and reclassification of Huaishuia halophila as Celeribacter halophilus comb. nov.</title>
        <authorList>
            <person name="Lai Q."/>
            <person name="Cao J."/>
            <person name="Yuan J."/>
            <person name="Li F."/>
            <person name="Shao Z."/>
        </authorList>
    </citation>
    <scope>NUCLEOTIDE SEQUENCE [LARGE SCALE GENOMIC DNA]</scope>
    <source>
        <strain evidence="4">P73</strain>
    </source>
</reference>
<dbReference type="SUPFAM" id="SSF51735">
    <property type="entry name" value="NAD(P)-binding Rossmann-fold domains"/>
    <property type="match status" value="1"/>
</dbReference>
<keyword evidence="5" id="KW-1185">Reference proteome</keyword>
<dbReference type="Gene3D" id="3.40.50.720">
    <property type="entry name" value="NAD(P)-binding Rossmann-like Domain"/>
    <property type="match status" value="1"/>
</dbReference>
<dbReference type="InterPro" id="IPR051122">
    <property type="entry name" value="SDR_DHRS6-like"/>
</dbReference>
<protein>
    <submittedName>
        <fullName evidence="4">Short-chain dehydrogenase/reductase SDR</fullName>
    </submittedName>
</protein>
<keyword evidence="2" id="KW-0560">Oxidoreductase</keyword>
<evidence type="ECO:0000256" key="1">
    <source>
        <dbReference type="ARBA" id="ARBA00006484"/>
    </source>
</evidence>
<dbReference type="STRING" id="1208324.P73_1113"/>
<dbReference type="HOGENOM" id="CLU_010194_1_0_5"/>
<dbReference type="Pfam" id="PF13561">
    <property type="entry name" value="adh_short_C2"/>
    <property type="match status" value="1"/>
</dbReference>
<feature type="domain" description="Ketoreductase" evidence="3">
    <location>
        <begin position="7"/>
        <end position="188"/>
    </location>
</feature>
<evidence type="ECO:0000256" key="2">
    <source>
        <dbReference type="ARBA" id="ARBA00023002"/>
    </source>
</evidence>
<dbReference type="PANTHER" id="PTHR43477">
    <property type="entry name" value="DIHYDROANTICAPSIN 7-DEHYDROGENASE"/>
    <property type="match status" value="1"/>
</dbReference>
<dbReference type="InterPro" id="IPR057326">
    <property type="entry name" value="KR_dom"/>
</dbReference>
<sequence>MGRLDNKVVFITGTAGGQGRAAALLFAREGAHVIGCDLKEKEAAETAAMVREAGGRMDSSIVDLTDPDAVTRWIEDGIAAAGKIDVLYNNAGNPKMRPIGEMTREEWSYTIRAELDIVFYAVSAVWNHFLAQGGGVIINTSSVTAHRGYGAAGQTAHAAAKGGVLSMTRQLAAEGAPHNIRVNSISPGTILTPALGVLSEEQLAQMNSMQPMGRSGQPEDIAGCALYLASDESAWVTGSDFIIDGGITPIIKTI</sequence>
<dbReference type="PRINTS" id="PR00081">
    <property type="entry name" value="GDHRDH"/>
</dbReference>
<gene>
    <name evidence="4" type="ORF">P73_1113</name>
</gene>
<accession>A0A0B5DQM4</accession>
<dbReference type="KEGG" id="cid:P73_1113"/>
<evidence type="ECO:0000259" key="3">
    <source>
        <dbReference type="SMART" id="SM00822"/>
    </source>
</evidence>
<dbReference type="FunFam" id="3.40.50.720:FF:000084">
    <property type="entry name" value="Short-chain dehydrogenase reductase"/>
    <property type="match status" value="1"/>
</dbReference>
<evidence type="ECO:0000313" key="4">
    <source>
        <dbReference type="EMBL" id="AJE45828.1"/>
    </source>
</evidence>
<dbReference type="EMBL" id="CP004393">
    <property type="protein sequence ID" value="AJE45828.1"/>
    <property type="molecule type" value="Genomic_DNA"/>
</dbReference>
<dbReference type="InterPro" id="IPR036291">
    <property type="entry name" value="NAD(P)-bd_dom_sf"/>
</dbReference>
<dbReference type="AlphaFoldDB" id="A0A0B5DQM4"/>
<comment type="similarity">
    <text evidence="1">Belongs to the short-chain dehydrogenases/reductases (SDR) family.</text>
</comment>
<dbReference type="RefSeq" id="WP_052453061.1">
    <property type="nucleotide sequence ID" value="NZ_CP004393.1"/>
</dbReference>